<keyword evidence="7" id="KW-1185">Reference proteome</keyword>
<gene>
    <name evidence="6" type="ORF">AAFF_G00215220</name>
</gene>
<evidence type="ECO:0000256" key="5">
    <source>
        <dbReference type="SAM" id="Phobius"/>
    </source>
</evidence>
<dbReference type="InterPro" id="IPR004835">
    <property type="entry name" value="Chitin_synth"/>
</dbReference>
<keyword evidence="5" id="KW-1133">Transmembrane helix</keyword>
<dbReference type="GO" id="GO:0071944">
    <property type="term" value="C:cell periphery"/>
    <property type="evidence" value="ECO:0007669"/>
    <property type="project" value="TreeGrafter"/>
</dbReference>
<evidence type="ECO:0000313" key="7">
    <source>
        <dbReference type="Proteomes" id="UP001221898"/>
    </source>
</evidence>
<evidence type="ECO:0000256" key="3">
    <source>
        <dbReference type="ARBA" id="ARBA00023136"/>
    </source>
</evidence>
<feature type="non-terminal residue" evidence="6">
    <location>
        <position position="169"/>
    </location>
</feature>
<reference evidence="6" key="1">
    <citation type="journal article" date="2023" name="Science">
        <title>Genome structures resolve the early diversification of teleost fishes.</title>
        <authorList>
            <person name="Parey E."/>
            <person name="Louis A."/>
            <person name="Montfort J."/>
            <person name="Bouchez O."/>
            <person name="Roques C."/>
            <person name="Iampietro C."/>
            <person name="Lluch J."/>
            <person name="Castinel A."/>
            <person name="Donnadieu C."/>
            <person name="Desvignes T."/>
            <person name="Floi Bucao C."/>
            <person name="Jouanno E."/>
            <person name="Wen M."/>
            <person name="Mejri S."/>
            <person name="Dirks R."/>
            <person name="Jansen H."/>
            <person name="Henkel C."/>
            <person name="Chen W.J."/>
            <person name="Zahm M."/>
            <person name="Cabau C."/>
            <person name="Klopp C."/>
            <person name="Thompson A.W."/>
            <person name="Robinson-Rechavi M."/>
            <person name="Braasch I."/>
            <person name="Lecointre G."/>
            <person name="Bobe J."/>
            <person name="Postlethwait J.H."/>
            <person name="Berthelot C."/>
            <person name="Roest Crollius H."/>
            <person name="Guiguen Y."/>
        </authorList>
    </citation>
    <scope>NUCLEOTIDE SEQUENCE</scope>
    <source>
        <strain evidence="6">NC1722</strain>
    </source>
</reference>
<feature type="coiled-coil region" evidence="4">
    <location>
        <begin position="7"/>
        <end position="60"/>
    </location>
</feature>
<evidence type="ECO:0000256" key="4">
    <source>
        <dbReference type="SAM" id="Coils"/>
    </source>
</evidence>
<feature type="transmembrane region" description="Helical" evidence="5">
    <location>
        <begin position="110"/>
        <end position="131"/>
    </location>
</feature>
<dbReference type="GO" id="GO:0004100">
    <property type="term" value="F:chitin synthase activity"/>
    <property type="evidence" value="ECO:0007669"/>
    <property type="project" value="InterPro"/>
</dbReference>
<feature type="transmembrane region" description="Helical" evidence="5">
    <location>
        <begin position="63"/>
        <end position="90"/>
    </location>
</feature>
<evidence type="ECO:0000313" key="6">
    <source>
        <dbReference type="EMBL" id="KAJ8383763.1"/>
    </source>
</evidence>
<dbReference type="Proteomes" id="UP001221898">
    <property type="component" value="Unassembled WGS sequence"/>
</dbReference>
<proteinExistence type="predicted"/>
<dbReference type="EMBL" id="JAINUG010000286">
    <property type="protein sequence ID" value="KAJ8383763.1"/>
    <property type="molecule type" value="Genomic_DNA"/>
</dbReference>
<organism evidence="6 7">
    <name type="scientific">Aldrovandia affinis</name>
    <dbReference type="NCBI Taxonomy" id="143900"/>
    <lineage>
        <taxon>Eukaryota</taxon>
        <taxon>Metazoa</taxon>
        <taxon>Chordata</taxon>
        <taxon>Craniata</taxon>
        <taxon>Vertebrata</taxon>
        <taxon>Euteleostomi</taxon>
        <taxon>Actinopterygii</taxon>
        <taxon>Neopterygii</taxon>
        <taxon>Teleostei</taxon>
        <taxon>Notacanthiformes</taxon>
        <taxon>Halosauridae</taxon>
        <taxon>Aldrovandia</taxon>
    </lineage>
</organism>
<dbReference type="AlphaFoldDB" id="A0AAD7RGK9"/>
<accession>A0AAD7RGK9</accession>
<keyword evidence="2 5" id="KW-0812">Transmembrane</keyword>
<dbReference type="GO" id="GO:0006031">
    <property type="term" value="P:chitin biosynthetic process"/>
    <property type="evidence" value="ECO:0007669"/>
    <property type="project" value="TreeGrafter"/>
</dbReference>
<evidence type="ECO:0000256" key="2">
    <source>
        <dbReference type="ARBA" id="ARBA00022692"/>
    </source>
</evidence>
<sequence length="169" mass="19852">KDWITQLREKSNELGLVEEKLDQDEKQFWVDLQERYLKPLDEDKKKQQQIKDDLKDLRNKATFIFFMINALWLVATFFLQQIGTAVTIPIPKLANNGTIIPGEKTFIDPIGLMFLLGFATLLIIQFFGMIWHRIQTLIHYIAYTGTEAKAVKKEMKRSMDKINEEKNFL</sequence>
<protein>
    <submittedName>
        <fullName evidence="6">Uncharacterized protein</fullName>
    </submittedName>
</protein>
<evidence type="ECO:0000256" key="1">
    <source>
        <dbReference type="ARBA" id="ARBA00004141"/>
    </source>
</evidence>
<dbReference type="PANTHER" id="PTHR22914:SF42">
    <property type="entry name" value="CHITIN SYNTHASE"/>
    <property type="match status" value="1"/>
</dbReference>
<keyword evidence="3 5" id="KW-0472">Membrane</keyword>
<comment type="caution">
    <text evidence="6">The sequence shown here is derived from an EMBL/GenBank/DDBJ whole genome shotgun (WGS) entry which is preliminary data.</text>
</comment>
<dbReference type="PANTHER" id="PTHR22914">
    <property type="entry name" value="CHITIN SYNTHASE"/>
    <property type="match status" value="1"/>
</dbReference>
<name>A0AAD7RGK9_9TELE</name>
<comment type="subcellular location">
    <subcellularLocation>
        <location evidence="1">Membrane</location>
        <topology evidence="1">Multi-pass membrane protein</topology>
    </subcellularLocation>
</comment>
<dbReference type="GO" id="GO:0016020">
    <property type="term" value="C:membrane"/>
    <property type="evidence" value="ECO:0007669"/>
    <property type="project" value="UniProtKB-SubCell"/>
</dbReference>
<keyword evidence="4" id="KW-0175">Coiled coil</keyword>